<organism evidence="4 5">
    <name type="scientific">Pseudanabaena galeata UHCC 0370</name>
    <dbReference type="NCBI Taxonomy" id="3110310"/>
    <lineage>
        <taxon>Bacteria</taxon>
        <taxon>Bacillati</taxon>
        <taxon>Cyanobacteriota</taxon>
        <taxon>Cyanophyceae</taxon>
        <taxon>Pseudanabaenales</taxon>
        <taxon>Pseudanabaenaceae</taxon>
        <taxon>Pseudanabaena</taxon>
    </lineage>
</organism>
<feature type="signal peptide" evidence="2">
    <location>
        <begin position="1"/>
        <end position="19"/>
    </location>
</feature>
<evidence type="ECO:0000259" key="3">
    <source>
        <dbReference type="Pfam" id="PF12770"/>
    </source>
</evidence>
<sequence>MRYFLLWFLSLTFAMLSLNAPKSARSQTSDLTPQFNNSQFNDDDDDNDSRNPNDSRTPSSNGLNPFIILNLINSLTRSGNSDQQQVDLSPDIAEIRGQIGRLYFLLARQYAFQNQLPEACNALEKGYSAELEAYLRKRLRSLHTDSNDCYASEVERISKLTGSPTALIYVTTSSGGLELIGVPPSTPNKPAGIFSRTRIGAKSLDEKMGIPTSQNNQNSGKPFRKVAYNTTTEEVDRVIIDFRNNLRDTSSEDFLTQSQQLYDWVVRPMEPELEKAQVKTLVFVMNGNLRVVPPAAFHDGKRYLVEKYAVTTIPSWQLTEPNRPDRSQTPQILAMGLSESIEGLSPLPAAKIEVETISSRVLVGKNFMNNAFTKDNLRSQTSSQNFGIIHLATHAKFVKQSQEESFIQFWGDRLQMNQISKMNLVTDLLTLSACETAVGQNLGLAGLAVDSGAKSVLASLWTVSDAGTAPLMIRFYRGLPTAPSKAVALQEAQLAFLRGEVTIKNNQILGIKGFPNIPFQVDTRGVDLKHPYYWSSFTLIGNWL</sequence>
<accession>A0ABU5TMY3</accession>
<dbReference type="Proteomes" id="UP001301388">
    <property type="component" value="Unassembled WGS sequence"/>
</dbReference>
<name>A0ABU5TMY3_9CYAN</name>
<evidence type="ECO:0000256" key="1">
    <source>
        <dbReference type="SAM" id="MobiDB-lite"/>
    </source>
</evidence>
<dbReference type="RefSeq" id="WP_323262731.1">
    <property type="nucleotide sequence ID" value="NZ_JAYGIE010000092.1"/>
</dbReference>
<evidence type="ECO:0000256" key="2">
    <source>
        <dbReference type="SAM" id="SignalP"/>
    </source>
</evidence>
<proteinExistence type="predicted"/>
<keyword evidence="5" id="KW-1185">Reference proteome</keyword>
<feature type="region of interest" description="Disordered" evidence="1">
    <location>
        <begin position="25"/>
        <end position="62"/>
    </location>
</feature>
<feature type="domain" description="CHAT" evidence="3">
    <location>
        <begin position="258"/>
        <end position="542"/>
    </location>
</feature>
<evidence type="ECO:0000313" key="4">
    <source>
        <dbReference type="EMBL" id="MEA5479524.1"/>
    </source>
</evidence>
<feature type="chain" id="PRO_5046747533" evidence="2">
    <location>
        <begin position="20"/>
        <end position="544"/>
    </location>
</feature>
<dbReference type="EMBL" id="JAYGIE010000092">
    <property type="protein sequence ID" value="MEA5479524.1"/>
    <property type="molecule type" value="Genomic_DNA"/>
</dbReference>
<comment type="caution">
    <text evidence="4">The sequence shown here is derived from an EMBL/GenBank/DDBJ whole genome shotgun (WGS) entry which is preliminary data.</text>
</comment>
<protein>
    <submittedName>
        <fullName evidence="4">CHAT domain-containing protein</fullName>
    </submittedName>
</protein>
<dbReference type="InterPro" id="IPR024983">
    <property type="entry name" value="CHAT_dom"/>
</dbReference>
<evidence type="ECO:0000313" key="5">
    <source>
        <dbReference type="Proteomes" id="UP001301388"/>
    </source>
</evidence>
<keyword evidence="2" id="KW-0732">Signal</keyword>
<reference evidence="4 5" key="1">
    <citation type="submission" date="2023-12" db="EMBL/GenBank/DDBJ databases">
        <title>Baltic Sea Cyanobacteria.</title>
        <authorList>
            <person name="Delbaje E."/>
            <person name="Fewer D.P."/>
            <person name="Shishido T.K."/>
        </authorList>
    </citation>
    <scope>NUCLEOTIDE SEQUENCE [LARGE SCALE GENOMIC DNA]</scope>
    <source>
        <strain evidence="4 5">UHCC 0370</strain>
    </source>
</reference>
<dbReference type="Pfam" id="PF12770">
    <property type="entry name" value="CHAT"/>
    <property type="match status" value="1"/>
</dbReference>
<gene>
    <name evidence="4" type="ORF">VB774_18035</name>
</gene>